<comment type="caution">
    <text evidence="3">The sequence shown here is derived from an EMBL/GenBank/DDBJ whole genome shotgun (WGS) entry which is preliminary data.</text>
</comment>
<organism evidence="3 4">
    <name type="scientific">Streptodolium elevatio</name>
    <dbReference type="NCBI Taxonomy" id="3157996"/>
    <lineage>
        <taxon>Bacteria</taxon>
        <taxon>Bacillati</taxon>
        <taxon>Actinomycetota</taxon>
        <taxon>Actinomycetes</taxon>
        <taxon>Kitasatosporales</taxon>
        <taxon>Streptomycetaceae</taxon>
        <taxon>Streptodolium</taxon>
    </lineage>
</organism>
<dbReference type="GO" id="GO:0016740">
    <property type="term" value="F:transferase activity"/>
    <property type="evidence" value="ECO:0007669"/>
    <property type="project" value="UniProtKB-KW"/>
</dbReference>
<keyword evidence="4" id="KW-1185">Reference proteome</keyword>
<reference evidence="3 4" key="1">
    <citation type="submission" date="2024-06" db="EMBL/GenBank/DDBJ databases">
        <title>The Natural Products Discovery Center: Release of the First 8490 Sequenced Strains for Exploring Actinobacteria Biosynthetic Diversity.</title>
        <authorList>
            <person name="Kalkreuter E."/>
            <person name="Kautsar S.A."/>
            <person name="Yang D."/>
            <person name="Bader C.D."/>
            <person name="Teijaro C.N."/>
            <person name="Fluegel L."/>
            <person name="Davis C.M."/>
            <person name="Simpson J.R."/>
            <person name="Lauterbach L."/>
            <person name="Steele A.D."/>
            <person name="Gui C."/>
            <person name="Meng S."/>
            <person name="Li G."/>
            <person name="Viehrig K."/>
            <person name="Ye F."/>
            <person name="Su P."/>
            <person name="Kiefer A.F."/>
            <person name="Nichols A."/>
            <person name="Cepeda A.J."/>
            <person name="Yan W."/>
            <person name="Fan B."/>
            <person name="Jiang Y."/>
            <person name="Adhikari A."/>
            <person name="Zheng C.-J."/>
            <person name="Schuster L."/>
            <person name="Cowan T.M."/>
            <person name="Smanski M.J."/>
            <person name="Chevrette M.G."/>
            <person name="De Carvalho L.P.S."/>
            <person name="Shen B."/>
        </authorList>
    </citation>
    <scope>NUCLEOTIDE SEQUENCE [LARGE SCALE GENOMIC DNA]</scope>
    <source>
        <strain evidence="3 4">NPDC048946</strain>
    </source>
</reference>
<dbReference type="PANTHER" id="PTHR30576:SF8">
    <property type="entry name" value="UNDECAPRENYL-PHOSPHATE GALACTOSE PHOSPHOTRANSFERASE"/>
    <property type="match status" value="1"/>
</dbReference>
<dbReference type="Proteomes" id="UP001551482">
    <property type="component" value="Unassembled WGS sequence"/>
</dbReference>
<evidence type="ECO:0000256" key="1">
    <source>
        <dbReference type="ARBA" id="ARBA00006464"/>
    </source>
</evidence>
<evidence type="ECO:0000259" key="2">
    <source>
        <dbReference type="Pfam" id="PF02397"/>
    </source>
</evidence>
<dbReference type="Pfam" id="PF02397">
    <property type="entry name" value="Bac_transf"/>
    <property type="match status" value="1"/>
</dbReference>
<dbReference type="EMBL" id="JBEZFP010000071">
    <property type="protein sequence ID" value="MEU8136758.1"/>
    <property type="molecule type" value="Genomic_DNA"/>
</dbReference>
<sequence>MMRRLFDIATAALTLLLLGPVIIVIAVLIRTTMGGPVLFRQTRSGLHGREFRILKFRTMRHARYPDEPDQDRISRVGHLLRTTSMDELPQLINVLLGDMGVIGPRPTLPEQVAHYTPRQRGRLDVRPGLTGWAQVQGRNALSWPARIEYDLYYVRNHGLRLDTRILLRTVVVLLRPQGITGANGVNPGFPAAHKPPVAAAPAGPGSRGPWTVPYNPAATVDAVAAEEAS</sequence>
<evidence type="ECO:0000313" key="4">
    <source>
        <dbReference type="Proteomes" id="UP001551482"/>
    </source>
</evidence>
<name>A0ABV3DLX2_9ACTN</name>
<comment type="similarity">
    <text evidence="1">Belongs to the bacterial sugar transferase family.</text>
</comment>
<dbReference type="InterPro" id="IPR003362">
    <property type="entry name" value="Bact_transf"/>
</dbReference>
<keyword evidence="3" id="KW-0808">Transferase</keyword>
<dbReference type="PANTHER" id="PTHR30576">
    <property type="entry name" value="COLANIC BIOSYNTHESIS UDP-GLUCOSE LIPID CARRIER TRANSFERASE"/>
    <property type="match status" value="1"/>
</dbReference>
<dbReference type="RefSeq" id="WP_358357661.1">
    <property type="nucleotide sequence ID" value="NZ_JBEZFP010000071.1"/>
</dbReference>
<evidence type="ECO:0000313" key="3">
    <source>
        <dbReference type="EMBL" id="MEU8136758.1"/>
    </source>
</evidence>
<protein>
    <submittedName>
        <fullName evidence="3">Sugar transferase</fullName>
        <ecNumber evidence="3">2.7.8.-</ecNumber>
    </submittedName>
</protein>
<proteinExistence type="inferred from homology"/>
<dbReference type="EC" id="2.7.8.-" evidence="3"/>
<gene>
    <name evidence="3" type="ORF">AB0C36_25010</name>
</gene>
<accession>A0ABV3DLX2</accession>
<feature type="domain" description="Bacterial sugar transferase" evidence="2">
    <location>
        <begin position="3"/>
        <end position="174"/>
    </location>
</feature>